<protein>
    <submittedName>
        <fullName evidence="2">Uncharacterized protein</fullName>
    </submittedName>
</protein>
<dbReference type="AlphaFoldDB" id="A0AAW1X1C0"/>
<evidence type="ECO:0000256" key="1">
    <source>
        <dbReference type="SAM" id="Phobius"/>
    </source>
</evidence>
<keyword evidence="1" id="KW-0812">Transmembrane</keyword>
<keyword evidence="1" id="KW-1133">Transmembrane helix</keyword>
<comment type="caution">
    <text evidence="2">The sequence shown here is derived from an EMBL/GenBank/DDBJ whole genome shotgun (WGS) entry which is preliminary data.</text>
</comment>
<name>A0AAW1X1C0_RUBAR</name>
<accession>A0AAW1X1C0</accession>
<sequence>MEMEMSNSSQSVVVKKPVVQRRAPQEILTSPPPFAVATILITLLELHVRHYWKIGFTANFLVSLGSKYSLYSIVLPLDQEIRQRITLICPLLSLCFFTTLGLISLAICCLTVADIVVFNMHTLRCLQLQLYSQLYWQSCLRFLVSAGLIIAGITNIIEKAWHGDMALHKNAILLSLCVLSFIRFREPCYCYFLHELSKIEKDGKRTMIVVPVVEEKDD</sequence>
<proteinExistence type="predicted"/>
<gene>
    <name evidence="2" type="ORF">M0R45_027768</name>
</gene>
<dbReference type="EMBL" id="JBEDUW010000005">
    <property type="protein sequence ID" value="KAK9930740.1"/>
    <property type="molecule type" value="Genomic_DNA"/>
</dbReference>
<feature type="transmembrane region" description="Helical" evidence="1">
    <location>
        <begin position="91"/>
        <end position="113"/>
    </location>
</feature>
<organism evidence="2 3">
    <name type="scientific">Rubus argutus</name>
    <name type="common">Southern blackberry</name>
    <dbReference type="NCBI Taxonomy" id="59490"/>
    <lineage>
        <taxon>Eukaryota</taxon>
        <taxon>Viridiplantae</taxon>
        <taxon>Streptophyta</taxon>
        <taxon>Embryophyta</taxon>
        <taxon>Tracheophyta</taxon>
        <taxon>Spermatophyta</taxon>
        <taxon>Magnoliopsida</taxon>
        <taxon>eudicotyledons</taxon>
        <taxon>Gunneridae</taxon>
        <taxon>Pentapetalae</taxon>
        <taxon>rosids</taxon>
        <taxon>fabids</taxon>
        <taxon>Rosales</taxon>
        <taxon>Rosaceae</taxon>
        <taxon>Rosoideae</taxon>
        <taxon>Rosoideae incertae sedis</taxon>
        <taxon>Rubus</taxon>
    </lineage>
</organism>
<keyword evidence="3" id="KW-1185">Reference proteome</keyword>
<reference evidence="2 3" key="1">
    <citation type="journal article" date="2023" name="G3 (Bethesda)">
        <title>A chromosome-length genome assembly and annotation of blackberry (Rubus argutus, cv. 'Hillquist').</title>
        <authorList>
            <person name="Bruna T."/>
            <person name="Aryal R."/>
            <person name="Dudchenko O."/>
            <person name="Sargent D.J."/>
            <person name="Mead D."/>
            <person name="Buti M."/>
            <person name="Cavallini A."/>
            <person name="Hytonen T."/>
            <person name="Andres J."/>
            <person name="Pham M."/>
            <person name="Weisz D."/>
            <person name="Mascagni F."/>
            <person name="Usai G."/>
            <person name="Natali L."/>
            <person name="Bassil N."/>
            <person name="Fernandez G.E."/>
            <person name="Lomsadze A."/>
            <person name="Armour M."/>
            <person name="Olukolu B."/>
            <person name="Poorten T."/>
            <person name="Britton C."/>
            <person name="Davik J."/>
            <person name="Ashrafi H."/>
            <person name="Aiden E.L."/>
            <person name="Borodovsky M."/>
            <person name="Worthington M."/>
        </authorList>
    </citation>
    <scope>NUCLEOTIDE SEQUENCE [LARGE SCALE GENOMIC DNA]</scope>
    <source>
        <strain evidence="2">PI 553951</strain>
    </source>
</reference>
<evidence type="ECO:0000313" key="2">
    <source>
        <dbReference type="EMBL" id="KAK9930740.1"/>
    </source>
</evidence>
<dbReference type="Proteomes" id="UP001457282">
    <property type="component" value="Unassembled WGS sequence"/>
</dbReference>
<feature type="transmembrane region" description="Helical" evidence="1">
    <location>
        <begin position="133"/>
        <end position="154"/>
    </location>
</feature>
<keyword evidence="1" id="KW-0472">Membrane</keyword>
<evidence type="ECO:0000313" key="3">
    <source>
        <dbReference type="Proteomes" id="UP001457282"/>
    </source>
</evidence>